<dbReference type="InterPro" id="IPR001533">
    <property type="entry name" value="Pterin_deHydtase"/>
</dbReference>
<evidence type="ECO:0000256" key="4">
    <source>
        <dbReference type="ARBA" id="ARBA00023239"/>
    </source>
</evidence>
<dbReference type="Gene3D" id="3.30.1360.20">
    <property type="entry name" value="Transcriptional coactivator/pterin dehydratase"/>
    <property type="match status" value="1"/>
</dbReference>
<accession>A0A382D4I1</accession>
<reference evidence="5" key="1">
    <citation type="submission" date="2018-05" db="EMBL/GenBank/DDBJ databases">
        <authorList>
            <person name="Lanie J.A."/>
            <person name="Ng W.-L."/>
            <person name="Kazmierczak K.M."/>
            <person name="Andrzejewski T.M."/>
            <person name="Davidsen T.M."/>
            <person name="Wayne K.J."/>
            <person name="Tettelin H."/>
            <person name="Glass J.I."/>
            <person name="Rusch D."/>
            <person name="Podicherti R."/>
            <person name="Tsui H.-C.T."/>
            <person name="Winkler M.E."/>
        </authorList>
    </citation>
    <scope>NUCLEOTIDE SEQUENCE</scope>
</reference>
<dbReference type="AlphaFoldDB" id="A0A382D4I1"/>
<dbReference type="EMBL" id="UINC01037449">
    <property type="protein sequence ID" value="SVB32952.1"/>
    <property type="molecule type" value="Genomic_DNA"/>
</dbReference>
<dbReference type="GO" id="GO:0006729">
    <property type="term" value="P:tetrahydrobiopterin biosynthetic process"/>
    <property type="evidence" value="ECO:0007669"/>
    <property type="project" value="InterPro"/>
</dbReference>
<dbReference type="Pfam" id="PF01329">
    <property type="entry name" value="Pterin_4a"/>
    <property type="match status" value="1"/>
</dbReference>
<dbReference type="PANTHER" id="PTHR12599">
    <property type="entry name" value="PTERIN-4-ALPHA-CARBINOLAMINE DEHYDRATASE"/>
    <property type="match status" value="1"/>
</dbReference>
<organism evidence="5">
    <name type="scientific">marine metagenome</name>
    <dbReference type="NCBI Taxonomy" id="408172"/>
    <lineage>
        <taxon>unclassified sequences</taxon>
        <taxon>metagenomes</taxon>
        <taxon>ecological metagenomes</taxon>
    </lineage>
</organism>
<dbReference type="EC" id="4.2.1.96" evidence="3"/>
<evidence type="ECO:0000256" key="2">
    <source>
        <dbReference type="ARBA" id="ARBA00006472"/>
    </source>
</evidence>
<proteinExistence type="inferred from homology"/>
<dbReference type="GO" id="GO:0008124">
    <property type="term" value="F:4-alpha-hydroxytetrahydrobiopterin dehydratase activity"/>
    <property type="evidence" value="ECO:0007669"/>
    <property type="project" value="UniProtKB-EC"/>
</dbReference>
<protein>
    <recommendedName>
        <fullName evidence="3">4a-hydroxytetrahydrobiopterin dehydratase</fullName>
        <ecNumber evidence="3">4.2.1.96</ecNumber>
    </recommendedName>
</protein>
<evidence type="ECO:0000256" key="1">
    <source>
        <dbReference type="ARBA" id="ARBA00001554"/>
    </source>
</evidence>
<evidence type="ECO:0000256" key="3">
    <source>
        <dbReference type="ARBA" id="ARBA00013252"/>
    </source>
</evidence>
<dbReference type="SUPFAM" id="SSF55248">
    <property type="entry name" value="PCD-like"/>
    <property type="match status" value="1"/>
</dbReference>
<sequence length="69" mass="7854">MIFKKFNFKTFKKALEFTNLVGKIAETEGHHPDISFGWGYSIVMLHTHAIKGLSVNDFILASKIDELNN</sequence>
<gene>
    <name evidence="5" type="ORF">METZ01_LOCUS185806</name>
</gene>
<evidence type="ECO:0000313" key="5">
    <source>
        <dbReference type="EMBL" id="SVB32952.1"/>
    </source>
</evidence>
<comment type="similarity">
    <text evidence="2">Belongs to the pterin-4-alpha-carbinolamine dehydratase family.</text>
</comment>
<comment type="catalytic activity">
    <reaction evidence="1">
        <text>(4aS,6R)-4a-hydroxy-L-erythro-5,6,7,8-tetrahydrobiopterin = (6R)-L-erythro-6,7-dihydrobiopterin + H2O</text>
        <dbReference type="Rhea" id="RHEA:11920"/>
        <dbReference type="ChEBI" id="CHEBI:15377"/>
        <dbReference type="ChEBI" id="CHEBI:15642"/>
        <dbReference type="ChEBI" id="CHEBI:43120"/>
        <dbReference type="EC" id="4.2.1.96"/>
    </reaction>
</comment>
<dbReference type="PANTHER" id="PTHR12599:SF0">
    <property type="entry name" value="PTERIN-4-ALPHA-CARBINOLAMINE DEHYDRATASE"/>
    <property type="match status" value="1"/>
</dbReference>
<name>A0A382D4I1_9ZZZZ</name>
<dbReference type="InterPro" id="IPR036428">
    <property type="entry name" value="PCD_sf"/>
</dbReference>
<keyword evidence="4" id="KW-0456">Lyase</keyword>